<evidence type="ECO:0000313" key="11">
    <source>
        <dbReference type="Proteomes" id="UP000033483"/>
    </source>
</evidence>
<dbReference type="GO" id="GO:0030677">
    <property type="term" value="C:ribonuclease P complex"/>
    <property type="evidence" value="ECO:0007669"/>
    <property type="project" value="InterPro"/>
</dbReference>
<comment type="subcellular location">
    <subcellularLocation>
        <location evidence="1">Nucleus</location>
    </subcellularLocation>
</comment>
<dbReference type="OrthoDB" id="124041at2759"/>
<dbReference type="EMBL" id="LAEV01000867">
    <property type="protein sequence ID" value="KKA29377.1"/>
    <property type="molecule type" value="Genomic_DNA"/>
</dbReference>
<dbReference type="Pfam" id="PF01868">
    <property type="entry name" value="RNase_P-MRP_p29"/>
    <property type="match status" value="1"/>
</dbReference>
<dbReference type="GO" id="GO:0016787">
    <property type="term" value="F:hydrolase activity"/>
    <property type="evidence" value="ECO:0007669"/>
    <property type="project" value="UniProtKB-KW"/>
</dbReference>
<dbReference type="InterPro" id="IPR036980">
    <property type="entry name" value="RNase_P/MRP_Rpp29_sf"/>
</dbReference>
<dbReference type="PANTHER" id="PTHR13348:SF0">
    <property type="entry name" value="RIBONUCLEASE P PROTEIN SUBUNIT P29"/>
    <property type="match status" value="1"/>
</dbReference>
<name>A0A0F4ZFT7_9PEZI</name>
<dbReference type="AlphaFoldDB" id="A0A0F4ZFT7"/>
<dbReference type="GO" id="GO:0006364">
    <property type="term" value="P:rRNA processing"/>
    <property type="evidence" value="ECO:0007669"/>
    <property type="project" value="TreeGrafter"/>
</dbReference>
<dbReference type="GO" id="GO:0001682">
    <property type="term" value="P:tRNA 5'-leader removal"/>
    <property type="evidence" value="ECO:0007669"/>
    <property type="project" value="InterPro"/>
</dbReference>
<dbReference type="InterPro" id="IPR023538">
    <property type="entry name" value="RNP1"/>
</dbReference>
<evidence type="ECO:0000256" key="9">
    <source>
        <dbReference type="SAM" id="MobiDB-lite"/>
    </source>
</evidence>
<dbReference type="GO" id="GO:0004519">
    <property type="term" value="F:endonuclease activity"/>
    <property type="evidence" value="ECO:0007669"/>
    <property type="project" value="UniProtKB-KW"/>
</dbReference>
<dbReference type="InterPro" id="IPR023534">
    <property type="entry name" value="Rof/RNase_P-like"/>
</dbReference>
<keyword evidence="6" id="KW-0255">Endonuclease</keyword>
<evidence type="ECO:0000256" key="5">
    <source>
        <dbReference type="ARBA" id="ARBA00022722"/>
    </source>
</evidence>
<evidence type="ECO:0000256" key="2">
    <source>
        <dbReference type="ARBA" id="ARBA00006181"/>
    </source>
</evidence>
<keyword evidence="8" id="KW-0539">Nucleus</keyword>
<keyword evidence="5" id="KW-0540">Nuclease</keyword>
<evidence type="ECO:0000256" key="3">
    <source>
        <dbReference type="ARBA" id="ARBA00022490"/>
    </source>
</evidence>
<evidence type="ECO:0000256" key="6">
    <source>
        <dbReference type="ARBA" id="ARBA00022759"/>
    </source>
</evidence>
<keyword evidence="4 8" id="KW-0819">tRNA processing</keyword>
<organism evidence="10 11">
    <name type="scientific">Thielaviopsis punctulata</name>
    <dbReference type="NCBI Taxonomy" id="72032"/>
    <lineage>
        <taxon>Eukaryota</taxon>
        <taxon>Fungi</taxon>
        <taxon>Dikarya</taxon>
        <taxon>Ascomycota</taxon>
        <taxon>Pezizomycotina</taxon>
        <taxon>Sordariomycetes</taxon>
        <taxon>Hypocreomycetidae</taxon>
        <taxon>Microascales</taxon>
        <taxon>Ceratocystidaceae</taxon>
        <taxon>Thielaviopsis</taxon>
    </lineage>
</organism>
<evidence type="ECO:0000256" key="8">
    <source>
        <dbReference type="PIRNR" id="PIRNR027081"/>
    </source>
</evidence>
<dbReference type="HAMAP" id="MF_00754">
    <property type="entry name" value="RNase_P_1"/>
    <property type="match status" value="1"/>
</dbReference>
<evidence type="ECO:0000313" key="10">
    <source>
        <dbReference type="EMBL" id="KKA29377.1"/>
    </source>
</evidence>
<dbReference type="GO" id="GO:0033204">
    <property type="term" value="F:ribonuclease P RNA binding"/>
    <property type="evidence" value="ECO:0007669"/>
    <property type="project" value="InterPro"/>
</dbReference>
<comment type="caution">
    <text evidence="10">The sequence shown here is derived from an EMBL/GenBank/DDBJ whole genome shotgun (WGS) entry which is preliminary data.</text>
</comment>
<accession>A0A0F4ZFT7</accession>
<dbReference type="GO" id="GO:0005634">
    <property type="term" value="C:nucleus"/>
    <property type="evidence" value="ECO:0007669"/>
    <property type="project" value="UniProtKB-SubCell"/>
</dbReference>
<keyword evidence="7" id="KW-0378">Hydrolase</keyword>
<keyword evidence="3" id="KW-0963">Cytoplasm</keyword>
<dbReference type="Proteomes" id="UP000033483">
    <property type="component" value="Unassembled WGS sequence"/>
</dbReference>
<dbReference type="SMART" id="SM00538">
    <property type="entry name" value="POP4"/>
    <property type="match status" value="1"/>
</dbReference>
<keyword evidence="11" id="KW-1185">Reference proteome</keyword>
<dbReference type="PANTHER" id="PTHR13348">
    <property type="entry name" value="RIBONUCLEASE P SUBUNIT P29"/>
    <property type="match status" value="1"/>
</dbReference>
<sequence length="244" mass="26339">MASKQETEALTIALLQRAHSPSSAQRIYSEKINYRPLLLRPSSPPPTSNARTARRAARAAARQHRRTAPAPLSARAARRMGLHALPAAGVTYAAFLPLKALWEGYVRDLLAGDVFAGGSGAGATAAAKLAAAELHGAEVEVCRSRCTGRVGIKGIVVRDAQQTVQVVTEKNQVKTVPKEGTTFRVRLPVPQGENKGGAVKQEGQGDKGSKEEDVFVFEILGDQFMYRGPDRANKKFKNHHLKNL</sequence>
<dbReference type="PIRSF" id="PIRSF027081">
    <property type="entry name" value="RNase_P/MRP_p29_subunit"/>
    <property type="match status" value="1"/>
</dbReference>
<comment type="similarity">
    <text evidence="2">Belongs to the eukaryotic/archaeal RNase P protein component 1 family.</text>
</comment>
<dbReference type="Gene3D" id="2.30.30.210">
    <property type="entry name" value="Ribonuclease P/MRP, subunit p29"/>
    <property type="match status" value="1"/>
</dbReference>
<dbReference type="InterPro" id="IPR002730">
    <property type="entry name" value="Rpp29/RNP1"/>
</dbReference>
<proteinExistence type="inferred from homology"/>
<gene>
    <name evidence="10" type="ORF">TD95_004038</name>
</gene>
<evidence type="ECO:0000256" key="4">
    <source>
        <dbReference type="ARBA" id="ARBA00022694"/>
    </source>
</evidence>
<dbReference type="SUPFAM" id="SSF101744">
    <property type="entry name" value="Rof/RNase P subunit-like"/>
    <property type="match status" value="1"/>
</dbReference>
<feature type="region of interest" description="Disordered" evidence="9">
    <location>
        <begin position="189"/>
        <end position="210"/>
    </location>
</feature>
<evidence type="ECO:0000256" key="7">
    <source>
        <dbReference type="ARBA" id="ARBA00022801"/>
    </source>
</evidence>
<dbReference type="GO" id="GO:0000172">
    <property type="term" value="C:ribonuclease MRP complex"/>
    <property type="evidence" value="ECO:0007669"/>
    <property type="project" value="InterPro"/>
</dbReference>
<reference evidence="10 11" key="1">
    <citation type="submission" date="2015-03" db="EMBL/GenBank/DDBJ databases">
        <authorList>
            <person name="Radwan O."/>
            <person name="Al-Naeli F.A."/>
            <person name="Rendon G.A."/>
            <person name="Fields C."/>
        </authorList>
    </citation>
    <scope>NUCLEOTIDE SEQUENCE [LARGE SCALE GENOMIC DNA]</scope>
    <source>
        <strain evidence="10">CR-DP1</strain>
    </source>
</reference>
<evidence type="ECO:0000256" key="1">
    <source>
        <dbReference type="ARBA" id="ARBA00004123"/>
    </source>
</evidence>
<protein>
    <recommendedName>
        <fullName evidence="8">Ribonuclease P protein subunit</fullName>
    </recommendedName>
</protein>
<dbReference type="InterPro" id="IPR016848">
    <property type="entry name" value="RNase_P/MRP_Rpp29-subunit"/>
</dbReference>